<sequence length="914" mass="102475">MHRPLVLLILAIATISRVGNAAEVDYVRDIRPILQRHCYRCHGPDRQKSGLRLDIRSEAFKGGDGWGPSIVAGQASSSPLIELITAEDPDTRMPPDGDPLPARDIESLTAWVEQGAVWPDGVDTAKLENRRDHWSFQPLDPAEGDRCIDDFIDGKLSQVGLRRNPPEQPRILARRICFDLTGLPPDPDVVDAFIRDPDVGRLVDTLLASERYGERWAQHWLDVIRWAETVGFETNAERKNAWPYRDWVIDSLNNDKPYDQFVFEQIAGDTVGEDAALGFLVAGPANLPGQVGRDEAAMRGARQDELDEVIRTVSQGVLGLTIGCARCHDHKFDPITQRDYYAMQAVFAGLRYGTRRWRGPQNDDWSSQVPAARERVEGLQAELETHRRRHHLREPLSDVHSESFLPVTATAIRMRIAATTNGAPASLYEFEVWSKANDDDGKRVNVALASKGAIPSASSFALANQSRHFDNLVDGSVDRRQAYPWVAAQAGPAWFQIDFDAPATIDQVTFHRGASMPADFVIEALPAGGDAWRELVHSRDRFPRVDDARNPDRVQLASVSADQTKSILSLLADLRRAQSQLARLSAGPQVYAAAFDGEPDTTYVLHRGDAMQRRDPVDAAVPEFLGQLNLPAEATDPQRRIALARHLTDRDHPLTARVIVNRVWQHHFGTGLVQTPSDFGRMGAEPSHPELLDWLAAKFINDGWSLKKLHRLILTSQTWQQSSVPRDKALAIDAGSRLLWRYPPRRMEAEVIRDSILFISGKLNLEMGGPGFDFFNQRGGLSDYRPKQLFDQQGWRRMIYAHKVRMVTVDVFGAFDCPDAGQMKPQRTRSITPVQSLGLLNSPFVNRQAGFFADRLRKQAGDDLSEQIDVAFSLAFSRQPTVDERERLVQLASDHGLQQVCRILFNTSEFLFLQ</sequence>
<keyword evidence="1" id="KW-0732">Signal</keyword>
<dbReference type="InterPro" id="IPR008979">
    <property type="entry name" value="Galactose-bd-like_sf"/>
</dbReference>
<feature type="chain" id="PRO_5024456521" evidence="1">
    <location>
        <begin position="22"/>
        <end position="914"/>
    </location>
</feature>
<feature type="domain" description="DUF1549" evidence="2">
    <location>
        <begin position="148"/>
        <end position="350"/>
    </location>
</feature>
<keyword evidence="6" id="KW-1185">Reference proteome</keyword>
<evidence type="ECO:0000313" key="5">
    <source>
        <dbReference type="EMBL" id="KAA5538980.1"/>
    </source>
</evidence>
<dbReference type="InterPro" id="IPR022655">
    <property type="entry name" value="DUF1553"/>
</dbReference>
<feature type="domain" description="Cytochrome C Planctomycete-type" evidence="4">
    <location>
        <begin position="38"/>
        <end position="97"/>
    </location>
</feature>
<evidence type="ECO:0000259" key="3">
    <source>
        <dbReference type="Pfam" id="PF07587"/>
    </source>
</evidence>
<dbReference type="Pfam" id="PF07635">
    <property type="entry name" value="PSCyt1"/>
    <property type="match status" value="1"/>
</dbReference>
<dbReference type="InterPro" id="IPR011444">
    <property type="entry name" value="DUF1549"/>
</dbReference>
<dbReference type="Pfam" id="PF07583">
    <property type="entry name" value="PSCyt2"/>
    <property type="match status" value="1"/>
</dbReference>
<dbReference type="SUPFAM" id="SSF49785">
    <property type="entry name" value="Galactose-binding domain-like"/>
    <property type="match status" value="1"/>
</dbReference>
<accession>A0A5M6CX66</accession>
<dbReference type="SUPFAM" id="SSF46626">
    <property type="entry name" value="Cytochrome c"/>
    <property type="match status" value="1"/>
</dbReference>
<feature type="domain" description="DUF1553" evidence="3">
    <location>
        <begin position="639"/>
        <end position="891"/>
    </location>
</feature>
<dbReference type="GO" id="GO:0020037">
    <property type="term" value="F:heme binding"/>
    <property type="evidence" value="ECO:0007669"/>
    <property type="project" value="InterPro"/>
</dbReference>
<dbReference type="Pfam" id="PF07587">
    <property type="entry name" value="PSD1"/>
    <property type="match status" value="1"/>
</dbReference>
<name>A0A5M6CX66_9BACT</name>
<dbReference type="GO" id="GO:0009055">
    <property type="term" value="F:electron transfer activity"/>
    <property type="evidence" value="ECO:0007669"/>
    <property type="project" value="InterPro"/>
</dbReference>
<evidence type="ECO:0000256" key="1">
    <source>
        <dbReference type="SAM" id="SignalP"/>
    </source>
</evidence>
<protein>
    <submittedName>
        <fullName evidence="5">DUF1553 domain-containing protein</fullName>
    </submittedName>
</protein>
<dbReference type="PANTHER" id="PTHR35889">
    <property type="entry name" value="CYCLOINULO-OLIGOSACCHARIDE FRUCTANOTRANSFERASE-RELATED"/>
    <property type="match status" value="1"/>
</dbReference>
<evidence type="ECO:0000313" key="6">
    <source>
        <dbReference type="Proteomes" id="UP000324479"/>
    </source>
</evidence>
<feature type="signal peptide" evidence="1">
    <location>
        <begin position="1"/>
        <end position="21"/>
    </location>
</feature>
<dbReference type="PANTHER" id="PTHR35889:SF3">
    <property type="entry name" value="F-BOX DOMAIN-CONTAINING PROTEIN"/>
    <property type="match status" value="1"/>
</dbReference>
<reference evidence="5 6" key="1">
    <citation type="submission" date="2019-08" db="EMBL/GenBank/DDBJ databases">
        <authorList>
            <person name="Dhanesh K."/>
            <person name="Kumar G."/>
            <person name="Sasikala C."/>
            <person name="Venkata Ramana C."/>
        </authorList>
    </citation>
    <scope>NUCLEOTIDE SEQUENCE [LARGE SCALE GENOMIC DNA]</scope>
    <source>
        <strain evidence="5 6">JC645</strain>
    </source>
</reference>
<gene>
    <name evidence="5" type="ORF">FYK55_25610</name>
</gene>
<dbReference type="InterPro" id="IPR036909">
    <property type="entry name" value="Cyt_c-like_dom_sf"/>
</dbReference>
<dbReference type="EMBL" id="VWOX01000023">
    <property type="protein sequence ID" value="KAA5538980.1"/>
    <property type="molecule type" value="Genomic_DNA"/>
</dbReference>
<organism evidence="5 6">
    <name type="scientific">Roseiconus nitratireducens</name>
    <dbReference type="NCBI Taxonomy" id="2605748"/>
    <lineage>
        <taxon>Bacteria</taxon>
        <taxon>Pseudomonadati</taxon>
        <taxon>Planctomycetota</taxon>
        <taxon>Planctomycetia</taxon>
        <taxon>Pirellulales</taxon>
        <taxon>Pirellulaceae</taxon>
        <taxon>Roseiconus</taxon>
    </lineage>
</organism>
<dbReference type="AlphaFoldDB" id="A0A5M6CX66"/>
<evidence type="ECO:0000259" key="4">
    <source>
        <dbReference type="Pfam" id="PF07635"/>
    </source>
</evidence>
<proteinExistence type="predicted"/>
<dbReference type="Gene3D" id="1.10.760.10">
    <property type="entry name" value="Cytochrome c-like domain"/>
    <property type="match status" value="1"/>
</dbReference>
<dbReference type="RefSeq" id="WP_150079493.1">
    <property type="nucleotide sequence ID" value="NZ_VWOX01000023.1"/>
</dbReference>
<dbReference type="InterPro" id="IPR011429">
    <property type="entry name" value="Cyt_c_Planctomycete-type"/>
</dbReference>
<dbReference type="Gene3D" id="2.60.120.260">
    <property type="entry name" value="Galactose-binding domain-like"/>
    <property type="match status" value="1"/>
</dbReference>
<dbReference type="Proteomes" id="UP000324479">
    <property type="component" value="Unassembled WGS sequence"/>
</dbReference>
<comment type="caution">
    <text evidence="5">The sequence shown here is derived from an EMBL/GenBank/DDBJ whole genome shotgun (WGS) entry which is preliminary data.</text>
</comment>
<evidence type="ECO:0000259" key="2">
    <source>
        <dbReference type="Pfam" id="PF07583"/>
    </source>
</evidence>